<evidence type="ECO:0000313" key="3">
    <source>
        <dbReference type="Proteomes" id="UP000245383"/>
    </source>
</evidence>
<proteinExistence type="predicted"/>
<gene>
    <name evidence="2" type="ORF">BB561_007007</name>
</gene>
<dbReference type="Pfam" id="PF01693">
    <property type="entry name" value="Cauli_VI"/>
    <property type="match status" value="1"/>
</dbReference>
<feature type="domain" description="Ribonuclease H1 N-terminal" evidence="1">
    <location>
        <begin position="44"/>
        <end position="60"/>
    </location>
</feature>
<organism evidence="2 3">
    <name type="scientific">Smittium simulii</name>
    <dbReference type="NCBI Taxonomy" id="133385"/>
    <lineage>
        <taxon>Eukaryota</taxon>
        <taxon>Fungi</taxon>
        <taxon>Fungi incertae sedis</taxon>
        <taxon>Zoopagomycota</taxon>
        <taxon>Kickxellomycotina</taxon>
        <taxon>Harpellomycetes</taxon>
        <taxon>Harpellales</taxon>
        <taxon>Legeriomycetaceae</taxon>
        <taxon>Smittium</taxon>
    </lineage>
</organism>
<keyword evidence="3" id="KW-1185">Reference proteome</keyword>
<feature type="non-terminal residue" evidence="2">
    <location>
        <position position="60"/>
    </location>
</feature>
<dbReference type="Proteomes" id="UP000245383">
    <property type="component" value="Unassembled WGS sequence"/>
</dbReference>
<name>A0A2T9XY37_9FUNG</name>
<evidence type="ECO:0000259" key="1">
    <source>
        <dbReference type="Pfam" id="PF01693"/>
    </source>
</evidence>
<protein>
    <recommendedName>
        <fullName evidence="1">Ribonuclease H1 N-terminal domain-containing protein</fullName>
    </recommendedName>
</protein>
<accession>A0A2T9XY37</accession>
<comment type="caution">
    <text evidence="2">The sequence shown here is derived from an EMBL/GenBank/DDBJ whole genome shotgun (WGS) entry which is preliminary data.</text>
</comment>
<evidence type="ECO:0000313" key="2">
    <source>
        <dbReference type="EMBL" id="PVU84975.1"/>
    </source>
</evidence>
<dbReference type="EMBL" id="MBFR01000973">
    <property type="protein sequence ID" value="PVU84975.1"/>
    <property type="molecule type" value="Genomic_DNA"/>
</dbReference>
<reference evidence="2 3" key="1">
    <citation type="journal article" date="2018" name="MBio">
        <title>Comparative Genomics Reveals the Core Gene Toolbox for the Fungus-Insect Symbiosis.</title>
        <authorList>
            <person name="Wang Y."/>
            <person name="Stata M."/>
            <person name="Wang W."/>
            <person name="Stajich J.E."/>
            <person name="White M.M."/>
            <person name="Moncalvo J.M."/>
        </authorList>
    </citation>
    <scope>NUCLEOTIDE SEQUENCE [LARGE SCALE GENOMIC DNA]</scope>
    <source>
        <strain evidence="2 3">SWE-8-4</strain>
    </source>
</reference>
<dbReference type="InterPro" id="IPR011320">
    <property type="entry name" value="RNase_H1_N"/>
</dbReference>
<sequence>MFRFLSKIRLKKPFATFPDTFLPVTAQPTLINNHTFILNKMAHFYGVRVGRTVGIFNSWQ</sequence>
<dbReference type="AlphaFoldDB" id="A0A2T9XY37"/>